<dbReference type="InterPro" id="IPR050315">
    <property type="entry name" value="FAD-oxidoreductase_2"/>
</dbReference>
<keyword evidence="2" id="KW-0285">Flavoprotein</keyword>
<comment type="cofactor">
    <cofactor evidence="1">
        <name>FAD</name>
        <dbReference type="ChEBI" id="CHEBI:57692"/>
    </cofactor>
</comment>
<dbReference type="PRINTS" id="PR00411">
    <property type="entry name" value="PNDRDTASEI"/>
</dbReference>
<name>A0ABS5FU89_9BRAD</name>
<dbReference type="EMBL" id="JAFCJH010000052">
    <property type="protein sequence ID" value="MBR0800338.1"/>
    <property type="molecule type" value="Genomic_DNA"/>
</dbReference>
<keyword evidence="7" id="KW-1185">Reference proteome</keyword>
<dbReference type="PANTHER" id="PTHR43400">
    <property type="entry name" value="FUMARATE REDUCTASE"/>
    <property type="match status" value="1"/>
</dbReference>
<keyword evidence="3" id="KW-0274">FAD</keyword>
<evidence type="ECO:0000313" key="7">
    <source>
        <dbReference type="Proteomes" id="UP001315278"/>
    </source>
</evidence>
<evidence type="ECO:0000256" key="3">
    <source>
        <dbReference type="ARBA" id="ARBA00022827"/>
    </source>
</evidence>
<dbReference type="InterPro" id="IPR003953">
    <property type="entry name" value="FAD-dep_OxRdtase_2_FAD-bd"/>
</dbReference>
<evidence type="ECO:0000256" key="2">
    <source>
        <dbReference type="ARBA" id="ARBA00022630"/>
    </source>
</evidence>
<comment type="caution">
    <text evidence="6">The sequence shown here is derived from an EMBL/GenBank/DDBJ whole genome shotgun (WGS) entry which is preliminary data.</text>
</comment>
<evidence type="ECO:0000313" key="6">
    <source>
        <dbReference type="EMBL" id="MBR0800338.1"/>
    </source>
</evidence>
<sequence length="574" mass="61670">MPSTGDRHWDSETDLLVIGAGAAGMTAALVGKLEGLQVILCEKSDMVGGTTATSAGSVWIPGSSQSEKAGVPDSIEAAKTYLAGILGGISDKRLSAFLASGPAMLDYLERKTSVVFAPPPIHPDYRDLPGAAVGGRTLGAVPFDGRLLGADFERVRPPRREFMVLGGMMVGKTDIPPLLAPFRTWSNFRHVVGILFRHATDRLKFKRGTRLIMGNALIARLLSDLRQLAVDVRYMTAMEELIEIDDEIVGAVLASSSGQIAVRARKGVVLATGGIGWSDELRERFFEENTRRYSLSPDSNTGDGILAGERASGEIERGMESPALWMPSSVMKQPDGHLSVFPHIMLDRAKPGLLAVDASGRRFVNEANSYHDFVQAMLRSNRSPPSLPSYLICDRSFISDYGIGLIHPGSRSLRNFIDAGYLVEGRSIPELAAQIDVDGDALSRTIARYNAYAETGVDEEFGRGTSPLNRVNGDPDNEPNPCLRKIGPGPYYAVAVWPADLASSAGLRTDERGRVLRSDSRPLKGLYAAGTDAASIFKGTYPGPGTMIGPAMVFAWRAAMDAAGALDNYLIPSD</sequence>
<reference evidence="7" key="1">
    <citation type="journal article" date="2021" name="ISME J.">
        <title>Evolutionary origin and ecological implication of a unique nif island in free-living Bradyrhizobium lineages.</title>
        <authorList>
            <person name="Tao J."/>
        </authorList>
    </citation>
    <scope>NUCLEOTIDE SEQUENCE [LARGE SCALE GENOMIC DNA]</scope>
    <source>
        <strain evidence="7">SZCCT0434</strain>
    </source>
</reference>
<gene>
    <name evidence="6" type="ORF">JQ615_33715</name>
</gene>
<dbReference type="SUPFAM" id="SSF51905">
    <property type="entry name" value="FAD/NAD(P)-binding domain"/>
    <property type="match status" value="1"/>
</dbReference>
<organism evidence="6 7">
    <name type="scientific">Bradyrhizobium jicamae</name>
    <dbReference type="NCBI Taxonomy" id="280332"/>
    <lineage>
        <taxon>Bacteria</taxon>
        <taxon>Pseudomonadati</taxon>
        <taxon>Pseudomonadota</taxon>
        <taxon>Alphaproteobacteria</taxon>
        <taxon>Hyphomicrobiales</taxon>
        <taxon>Nitrobacteraceae</taxon>
        <taxon>Bradyrhizobium</taxon>
    </lineage>
</organism>
<dbReference type="Proteomes" id="UP001315278">
    <property type="component" value="Unassembled WGS sequence"/>
</dbReference>
<evidence type="ECO:0000259" key="5">
    <source>
        <dbReference type="Pfam" id="PF00890"/>
    </source>
</evidence>
<proteinExistence type="predicted"/>
<dbReference type="Gene3D" id="3.50.50.60">
    <property type="entry name" value="FAD/NAD(P)-binding domain"/>
    <property type="match status" value="2"/>
</dbReference>
<dbReference type="SUPFAM" id="SSF56425">
    <property type="entry name" value="Succinate dehydrogenase/fumarate reductase flavoprotein, catalytic domain"/>
    <property type="match status" value="1"/>
</dbReference>
<feature type="domain" description="FAD-dependent oxidoreductase 2 FAD-binding" evidence="5">
    <location>
        <begin position="14"/>
        <end position="546"/>
    </location>
</feature>
<evidence type="ECO:0000256" key="4">
    <source>
        <dbReference type="ARBA" id="ARBA00023002"/>
    </source>
</evidence>
<dbReference type="InterPro" id="IPR036188">
    <property type="entry name" value="FAD/NAD-bd_sf"/>
</dbReference>
<dbReference type="Pfam" id="PF00890">
    <property type="entry name" value="FAD_binding_2"/>
    <property type="match status" value="1"/>
</dbReference>
<dbReference type="InterPro" id="IPR027477">
    <property type="entry name" value="Succ_DH/fumarate_Rdtase_cat_sf"/>
</dbReference>
<accession>A0ABS5FU89</accession>
<protein>
    <submittedName>
        <fullName evidence="6">FAD-dependent oxidoreductase</fullName>
    </submittedName>
</protein>
<evidence type="ECO:0000256" key="1">
    <source>
        <dbReference type="ARBA" id="ARBA00001974"/>
    </source>
</evidence>
<dbReference type="RefSeq" id="WP_212494766.1">
    <property type="nucleotide sequence ID" value="NZ_JAFCJH010000052.1"/>
</dbReference>
<dbReference type="PANTHER" id="PTHR43400:SF10">
    <property type="entry name" value="3-OXOSTEROID 1-DEHYDROGENASE"/>
    <property type="match status" value="1"/>
</dbReference>
<keyword evidence="4" id="KW-0560">Oxidoreductase</keyword>